<evidence type="ECO:0000256" key="3">
    <source>
        <dbReference type="ARBA" id="ARBA00023163"/>
    </source>
</evidence>
<dbReference type="InterPro" id="IPR036638">
    <property type="entry name" value="HLH_DNA-bd_sf"/>
</dbReference>
<keyword evidence="4" id="KW-0539">Nucleus</keyword>
<dbReference type="PROSITE" id="PS50888">
    <property type="entry name" value="BHLH"/>
    <property type="match status" value="1"/>
</dbReference>
<evidence type="ECO:0000259" key="5">
    <source>
        <dbReference type="PROSITE" id="PS50888"/>
    </source>
</evidence>
<dbReference type="InterPro" id="IPR045843">
    <property type="entry name" value="IND-like"/>
</dbReference>
<dbReference type="Gene3D" id="4.10.280.10">
    <property type="entry name" value="Helix-loop-helix DNA-binding domain"/>
    <property type="match status" value="1"/>
</dbReference>
<evidence type="ECO:0000313" key="6">
    <source>
        <dbReference type="EMBL" id="KAH7440959.1"/>
    </source>
</evidence>
<reference evidence="6" key="1">
    <citation type="submission" date="2021-08" db="EMBL/GenBank/DDBJ databases">
        <title>WGS assembly of Ceratopteris richardii.</title>
        <authorList>
            <person name="Marchant D.B."/>
            <person name="Chen G."/>
            <person name="Jenkins J."/>
            <person name="Shu S."/>
            <person name="Leebens-Mack J."/>
            <person name="Grimwood J."/>
            <person name="Schmutz J."/>
            <person name="Soltis P."/>
            <person name="Soltis D."/>
            <person name="Chen Z.-H."/>
        </authorList>
    </citation>
    <scope>NUCLEOTIDE SEQUENCE</scope>
    <source>
        <strain evidence="6">Whitten #5841</strain>
        <tissue evidence="6">Leaf</tissue>
    </source>
</reference>
<evidence type="ECO:0000313" key="7">
    <source>
        <dbReference type="Proteomes" id="UP000825935"/>
    </source>
</evidence>
<dbReference type="GO" id="GO:0003700">
    <property type="term" value="F:DNA-binding transcription factor activity"/>
    <property type="evidence" value="ECO:0007669"/>
    <property type="project" value="InterPro"/>
</dbReference>
<evidence type="ECO:0000256" key="4">
    <source>
        <dbReference type="ARBA" id="ARBA00023242"/>
    </source>
</evidence>
<gene>
    <name evidence="6" type="ORF">KP509_03G017800</name>
</gene>
<evidence type="ECO:0000256" key="1">
    <source>
        <dbReference type="ARBA" id="ARBA00004123"/>
    </source>
</evidence>
<dbReference type="GO" id="GO:0046983">
    <property type="term" value="F:protein dimerization activity"/>
    <property type="evidence" value="ECO:0007669"/>
    <property type="project" value="InterPro"/>
</dbReference>
<dbReference type="PANTHER" id="PTHR45914">
    <property type="entry name" value="TRANSCRIPTION FACTOR HEC3-RELATED"/>
    <property type="match status" value="1"/>
</dbReference>
<sequence>MEYERSSIDMHASLQEQTGWQWQASNVQADLHYSLVPMENVYENLPQTTTLPASLDTILPSRLKYEEVETIAMQQSQENCFTSLSDPMQSMCFPSVIAEYCETMRPPAFSQPLGPDQLQSLMTLQAVLKSQYDLSLCSDELLAFDPLPALMHESFSEAEPHLDVQLCQPDDIMEENMLAPGFCFGNLNLPDDSSSPVSVASSVLTDTESLDNPLNAATVSSACNVNGRMVASLKAMLPIPGCSRTVTASLPWSPNGAPHGVMYKEAGVDDDVEIFQPPAQRRKLHGITLEQVLQAEKHAHTNSLVIPHALGVPSVAAGDALLSELIDMAGLHDMRDEMKHVSLQNIINTPDAQLPASESVQSQSIAARKRRHKIKEKTERLGAIIPGATRLDTAGKFDLAIKYVLFLKAQMICLENEVSLTQQRASYPHHNLGGDDPESFRRALIHRLLSSPDVQHLLSKEGLCIVTQNLANRLNYGTDSLVNRSSCGL</sequence>
<dbReference type="EMBL" id="CM035408">
    <property type="protein sequence ID" value="KAH7440959.1"/>
    <property type="molecule type" value="Genomic_DNA"/>
</dbReference>
<name>A0A8T2V9F9_CERRI</name>
<dbReference type="AlphaFoldDB" id="A0A8T2V9F9"/>
<dbReference type="Proteomes" id="UP000825935">
    <property type="component" value="Chromosome 3"/>
</dbReference>
<dbReference type="PANTHER" id="PTHR45914:SF24">
    <property type="entry name" value="BHLH DOMAIN-CONTAINING PROTEIN"/>
    <property type="match status" value="1"/>
</dbReference>
<dbReference type="GO" id="GO:0005634">
    <property type="term" value="C:nucleus"/>
    <property type="evidence" value="ECO:0007669"/>
    <property type="project" value="UniProtKB-SubCell"/>
</dbReference>
<dbReference type="SUPFAM" id="SSF47459">
    <property type="entry name" value="HLH, helix-loop-helix DNA-binding domain"/>
    <property type="match status" value="1"/>
</dbReference>
<organism evidence="6 7">
    <name type="scientific">Ceratopteris richardii</name>
    <name type="common">Triangle waterfern</name>
    <dbReference type="NCBI Taxonomy" id="49495"/>
    <lineage>
        <taxon>Eukaryota</taxon>
        <taxon>Viridiplantae</taxon>
        <taxon>Streptophyta</taxon>
        <taxon>Embryophyta</taxon>
        <taxon>Tracheophyta</taxon>
        <taxon>Polypodiopsida</taxon>
        <taxon>Polypodiidae</taxon>
        <taxon>Polypodiales</taxon>
        <taxon>Pteridineae</taxon>
        <taxon>Pteridaceae</taxon>
        <taxon>Parkerioideae</taxon>
        <taxon>Ceratopteris</taxon>
    </lineage>
</organism>
<protein>
    <recommendedName>
        <fullName evidence="5">BHLH domain-containing protein</fullName>
    </recommendedName>
</protein>
<keyword evidence="2" id="KW-0805">Transcription regulation</keyword>
<dbReference type="OrthoDB" id="1921534at2759"/>
<dbReference type="InterPro" id="IPR011598">
    <property type="entry name" value="bHLH_dom"/>
</dbReference>
<keyword evidence="7" id="KW-1185">Reference proteome</keyword>
<proteinExistence type="predicted"/>
<evidence type="ECO:0000256" key="2">
    <source>
        <dbReference type="ARBA" id="ARBA00023015"/>
    </source>
</evidence>
<comment type="caution">
    <text evidence="6">The sequence shown here is derived from an EMBL/GenBank/DDBJ whole genome shotgun (WGS) entry which is preliminary data.</text>
</comment>
<accession>A0A8T2V9F9</accession>
<dbReference type="SMART" id="SM00353">
    <property type="entry name" value="HLH"/>
    <property type="match status" value="1"/>
</dbReference>
<comment type="subcellular location">
    <subcellularLocation>
        <location evidence="1">Nucleus</location>
    </subcellularLocation>
</comment>
<feature type="domain" description="BHLH" evidence="5">
    <location>
        <begin position="358"/>
        <end position="407"/>
    </location>
</feature>
<keyword evidence="3" id="KW-0804">Transcription</keyword>